<evidence type="ECO:0000313" key="2">
    <source>
        <dbReference type="EMBL" id="HAF8305619.1"/>
    </source>
</evidence>
<dbReference type="EMBL" id="DAAWLX010000021">
    <property type="protein sequence ID" value="HAF8428914.1"/>
    <property type="molecule type" value="Genomic_DNA"/>
</dbReference>
<organism evidence="3">
    <name type="scientific">Salmonella enterica</name>
    <name type="common">Salmonella choleraesuis</name>
    <dbReference type="NCBI Taxonomy" id="28901"/>
    <lineage>
        <taxon>Bacteria</taxon>
        <taxon>Pseudomonadati</taxon>
        <taxon>Pseudomonadota</taxon>
        <taxon>Gammaproteobacteria</taxon>
        <taxon>Enterobacterales</taxon>
        <taxon>Enterobacteriaceae</taxon>
        <taxon>Salmonella</taxon>
    </lineage>
</organism>
<evidence type="ECO:0000313" key="4">
    <source>
        <dbReference type="EMBL" id="HAF8321056.1"/>
    </source>
</evidence>
<evidence type="ECO:0000313" key="14">
    <source>
        <dbReference type="EMBL" id="HAF8787748.1"/>
    </source>
</evidence>
<dbReference type="EMBL" id="DAAWKY010000003">
    <property type="protein sequence ID" value="HAF8311161.1"/>
    <property type="molecule type" value="Genomic_DNA"/>
</dbReference>
<evidence type="ECO:0000313" key="6">
    <source>
        <dbReference type="EMBL" id="HAF8346197.1"/>
    </source>
</evidence>
<dbReference type="EMBL" id="DAAWOZ010000001">
    <property type="protein sequence ID" value="HAF8787748.1"/>
    <property type="molecule type" value="Genomic_DNA"/>
</dbReference>
<evidence type="ECO:0000313" key="5">
    <source>
        <dbReference type="EMBL" id="HAF8331894.1"/>
    </source>
</evidence>
<evidence type="ECO:0000313" key="3">
    <source>
        <dbReference type="EMBL" id="HAF8311161.1"/>
    </source>
</evidence>
<dbReference type="AlphaFoldDB" id="A0A753QEV3"/>
<dbReference type="EMBL" id="DAAWKX010000001">
    <property type="protein sequence ID" value="HAF8305619.1"/>
    <property type="molecule type" value="Genomic_DNA"/>
</dbReference>
<dbReference type="EMBL" id="DAAXEY010000004">
    <property type="protein sequence ID" value="HAG0711807.1"/>
    <property type="molecule type" value="Genomic_DNA"/>
</dbReference>
<dbReference type="EMBL" id="DAAXWA010000025">
    <property type="protein sequence ID" value="HAG2810440.1"/>
    <property type="molecule type" value="Genomic_DNA"/>
</dbReference>
<dbReference type="EMBL" id="DAAWLG010000023">
    <property type="protein sequence ID" value="HAF8346197.1"/>
    <property type="molecule type" value="Genomic_DNA"/>
</dbReference>
<evidence type="ECO:0000313" key="8">
    <source>
        <dbReference type="EMBL" id="HAF8392592.1"/>
    </source>
</evidence>
<evidence type="ECO:0000313" key="10">
    <source>
        <dbReference type="EMBL" id="HAF8433429.1"/>
    </source>
</evidence>
<accession>A0A753QEV3</accession>
<evidence type="ECO:0000313" key="7">
    <source>
        <dbReference type="EMBL" id="HAF8378803.1"/>
    </source>
</evidence>
<feature type="region of interest" description="Disordered" evidence="1">
    <location>
        <begin position="25"/>
        <end position="60"/>
    </location>
</feature>
<evidence type="ECO:0000313" key="9">
    <source>
        <dbReference type="EMBL" id="HAF8428914.1"/>
    </source>
</evidence>
<protein>
    <submittedName>
        <fullName evidence="3">Uncharacterized protein</fullName>
    </submittedName>
</protein>
<evidence type="ECO:0000313" key="20">
    <source>
        <dbReference type="EMBL" id="HAG2810440.1"/>
    </source>
</evidence>
<evidence type="ECO:0000313" key="18">
    <source>
        <dbReference type="EMBL" id="HAG0956070.1"/>
    </source>
</evidence>
<dbReference type="EMBL" id="DAAXRE010000026">
    <property type="protein sequence ID" value="HAG2235641.1"/>
    <property type="molecule type" value="Genomic_DNA"/>
</dbReference>
<evidence type="ECO:0000313" key="16">
    <source>
        <dbReference type="EMBL" id="HAF8882077.1"/>
    </source>
</evidence>
<dbReference type="EMBL" id="DAAWLM010000023">
    <property type="protein sequence ID" value="HAF8378803.1"/>
    <property type="molecule type" value="Genomic_DNA"/>
</dbReference>
<evidence type="ECO:0000313" key="13">
    <source>
        <dbReference type="EMBL" id="HAF8783867.1"/>
    </source>
</evidence>
<dbReference type="EMBL" id="DAAXGX010000003">
    <property type="protein sequence ID" value="HAG0956070.1"/>
    <property type="molecule type" value="Genomic_DNA"/>
</dbReference>
<dbReference type="EMBL" id="DAAWPQ010000001">
    <property type="protein sequence ID" value="HAF8882077.1"/>
    <property type="molecule type" value="Genomic_DNA"/>
</dbReference>
<evidence type="ECO:0000313" key="11">
    <source>
        <dbReference type="EMBL" id="HAF8440293.1"/>
    </source>
</evidence>
<dbReference type="EMBL" id="DAAWLO010000023">
    <property type="protein sequence ID" value="HAF8392592.1"/>
    <property type="molecule type" value="Genomic_DNA"/>
</dbReference>
<dbReference type="EMBL" id="DAAWNU010000025">
    <property type="protein sequence ID" value="HAF8660524.1"/>
    <property type="molecule type" value="Genomic_DNA"/>
</dbReference>
<evidence type="ECO:0000313" key="15">
    <source>
        <dbReference type="EMBL" id="HAF8796683.1"/>
    </source>
</evidence>
<feature type="compositionally biased region" description="Polar residues" evidence="1">
    <location>
        <begin position="28"/>
        <end position="41"/>
    </location>
</feature>
<evidence type="ECO:0000313" key="19">
    <source>
        <dbReference type="EMBL" id="HAG2235641.1"/>
    </source>
</evidence>
<sequence>MSQNGLRFTLDVDGLTPTATAVVGFPSSGINSSTGASWNQNERLKTPDEAPNDSIKSGHI</sequence>
<evidence type="ECO:0000256" key="1">
    <source>
        <dbReference type="SAM" id="MobiDB-lite"/>
    </source>
</evidence>
<dbReference type="RefSeq" id="WP_023232608.1">
    <property type="nucleotide sequence ID" value="NZ_BCPK01000130.1"/>
</dbReference>
<dbReference type="EMBL" id="DAAWLC010000022">
    <property type="protein sequence ID" value="HAF8331894.1"/>
    <property type="molecule type" value="Genomic_DNA"/>
</dbReference>
<dbReference type="EMBL" id="DAAWOW010000003">
    <property type="protein sequence ID" value="HAF8783867.1"/>
    <property type="molecule type" value="Genomic_DNA"/>
</dbReference>
<dbReference type="EMBL" id="DAAWOX010000001">
    <property type="protein sequence ID" value="HAF8796683.1"/>
    <property type="molecule type" value="Genomic_DNA"/>
</dbReference>
<evidence type="ECO:0000313" key="17">
    <source>
        <dbReference type="EMBL" id="HAG0711807.1"/>
    </source>
</evidence>
<evidence type="ECO:0000313" key="12">
    <source>
        <dbReference type="EMBL" id="HAF8660524.1"/>
    </source>
</evidence>
<name>A0A753QEV3_SALER</name>
<gene>
    <name evidence="6" type="ORF">G5T43_003498</name>
    <name evidence="4" type="ORF">G5T44_001505</name>
    <name evidence="7" type="ORF">G5T51_003542</name>
    <name evidence="14" type="ORF">G5T52_000566</name>
    <name evidence="3" type="ORF">G5T55_001183</name>
    <name evidence="10" type="ORF">G5T61_003412</name>
    <name evidence="13" type="ORF">G5T63_001234</name>
    <name evidence="2" type="ORF">G5T67_000247</name>
    <name evidence="11" type="ORF">G5T69_000989</name>
    <name evidence="16" type="ORF">G5T71_000694</name>
    <name evidence="5" type="ORF">G5T72_003457</name>
    <name evidence="9" type="ORF">G5T86_003462</name>
    <name evidence="15" type="ORF">G5T95_000566</name>
    <name evidence="8" type="ORF">G5U04_003401</name>
    <name evidence="12" type="ORF">G5V06_003917</name>
    <name evidence="17" type="ORF">G8R89_001101</name>
    <name evidence="18" type="ORF">G8S26_001422</name>
    <name evidence="19" type="ORF">G8V48_003847</name>
    <name evidence="20" type="ORF">G8Y93_003795</name>
</gene>
<reference evidence="3" key="1">
    <citation type="journal article" date="2018" name="Genome Biol.">
        <title>SKESA: strategic k-mer extension for scrupulous assemblies.</title>
        <authorList>
            <person name="Souvorov A."/>
            <person name="Agarwala R."/>
            <person name="Lipman D.J."/>
        </authorList>
    </citation>
    <scope>NUCLEOTIDE SEQUENCE</scope>
    <source>
        <strain evidence="19">MA.DP_P11</strain>
        <strain evidence="12">MA.DP_P5</strain>
        <strain evidence="20">MA.DP_P7</strain>
        <strain evidence="18">MA.DP_T85</strain>
        <strain evidence="3">MA.JE_S09-000753</strain>
        <strain evidence="2">MA.JE_S09-001708</strain>
        <strain evidence="15">MA.JE_S09-001712</strain>
        <strain evidence="14">MA.NL_A25</strain>
        <strain evidence="16">MA.NL_A26</strain>
        <strain evidence="13">MA.NL_A28</strain>
        <strain evidence="4">MA.NL_A40</strain>
        <strain evidence="6">MA.NL_C5</strain>
        <strain evidence="7">MA.NL_C6</strain>
        <strain evidence="10">MA.NL_D1</strain>
        <strain evidence="9">MA.NL_D14</strain>
        <strain evidence="5">MA.NL_D4</strain>
        <strain evidence="8">MA.NL_D5</strain>
        <strain evidence="11">MA.NL_P17</strain>
        <strain evidence="17">MA.SF_R0373/09</strain>
    </source>
</reference>
<proteinExistence type="predicted"/>
<comment type="caution">
    <text evidence="3">The sequence shown here is derived from an EMBL/GenBank/DDBJ whole genome shotgun (WGS) entry which is preliminary data.</text>
</comment>
<dbReference type="EMBL" id="DAAWMA010000002">
    <property type="protein sequence ID" value="HAF8440293.1"/>
    <property type="molecule type" value="Genomic_DNA"/>
</dbReference>
<dbReference type="EMBL" id="DAAWLA010000003">
    <property type="protein sequence ID" value="HAF8321056.1"/>
    <property type="molecule type" value="Genomic_DNA"/>
</dbReference>
<reference evidence="3" key="2">
    <citation type="submission" date="2020-02" db="EMBL/GenBank/DDBJ databases">
        <authorList>
            <consortium name="NCBI Pathogen Detection Project"/>
        </authorList>
    </citation>
    <scope>NUCLEOTIDE SEQUENCE</scope>
    <source>
        <strain evidence="19">MA.DP_P11</strain>
        <strain evidence="12">MA.DP_P5</strain>
        <strain evidence="20">MA.DP_P7</strain>
        <strain evidence="18">MA.DP_T85</strain>
        <strain evidence="3">MA.JE_S09-000753</strain>
        <strain evidence="2">MA.JE_S09-001708</strain>
        <strain evidence="15">MA.JE_S09-001712</strain>
        <strain evidence="14">MA.NL_A25</strain>
        <strain evidence="16">MA.NL_A26</strain>
        <strain evidence="13">MA.NL_A28</strain>
        <strain evidence="4">MA.NL_A40</strain>
        <strain evidence="6">MA.NL_C5</strain>
        <strain evidence="7">MA.NL_C6</strain>
        <strain evidence="10">MA.NL_D1</strain>
        <strain evidence="9">MA.NL_D14</strain>
        <strain evidence="5">MA.NL_D4</strain>
        <strain evidence="8">MA.NL_D5</strain>
        <strain evidence="11">MA.NL_P17</strain>
        <strain evidence="17">MA.SF_R0373/09</strain>
    </source>
</reference>
<dbReference type="EMBL" id="DAAWLY010000023">
    <property type="protein sequence ID" value="HAF8433429.1"/>
    <property type="molecule type" value="Genomic_DNA"/>
</dbReference>